<name>A0A1C3EMY3_9PLAN</name>
<sequence length="257" mass="28906">MAVDKVEQSLNSTGYRELLGSLFRWTLLPSAQRRLMTDNIWLPLKQTQKTLGTELVRTTASEHALSHTASAAHLPTTDLLMHVLMSDGILRAWSSTTLADHQSALSDDLIAVERLVLSLSQSQQQLMVWAYRTLQKEDRTSGFSEINLFRKRYERWVDILISCTCSKHETALEWGYDSDSVADFLDSFAARPHPLATVLSAGWENFLESVEKLTPRLMAPLPRLATAFSGISPETSRRENGLLSSALHRIYNSSNRS</sequence>
<comment type="caution">
    <text evidence="1">The sequence shown here is derived from an EMBL/GenBank/DDBJ whole genome shotgun (WGS) entry which is preliminary data.</text>
</comment>
<reference evidence="1 2" key="1">
    <citation type="submission" date="2016-05" db="EMBL/GenBank/DDBJ databases">
        <title>Genomic and physiological characterization of Planctopirus sp. isolated from fresh water lake.</title>
        <authorList>
            <person name="Subhash Y."/>
            <person name="Ramana C."/>
        </authorList>
    </citation>
    <scope>NUCLEOTIDE SEQUENCE [LARGE SCALE GENOMIC DNA]</scope>
    <source>
        <strain evidence="1 2">JC280</strain>
    </source>
</reference>
<accession>A0A1C3EMY3</accession>
<protein>
    <submittedName>
        <fullName evidence="1">Uncharacterized protein</fullName>
    </submittedName>
</protein>
<evidence type="ECO:0000313" key="1">
    <source>
        <dbReference type="EMBL" id="ODA34613.1"/>
    </source>
</evidence>
<keyword evidence="2" id="KW-1185">Reference proteome</keyword>
<dbReference type="EMBL" id="LYDR01000039">
    <property type="protein sequence ID" value="ODA34613.1"/>
    <property type="molecule type" value="Genomic_DNA"/>
</dbReference>
<dbReference type="RefSeq" id="WP_068846083.1">
    <property type="nucleotide sequence ID" value="NZ_LYDR01000039.1"/>
</dbReference>
<organism evidence="1 2">
    <name type="scientific">Planctopirus hydrillae</name>
    <dbReference type="NCBI Taxonomy" id="1841610"/>
    <lineage>
        <taxon>Bacteria</taxon>
        <taxon>Pseudomonadati</taxon>
        <taxon>Planctomycetota</taxon>
        <taxon>Planctomycetia</taxon>
        <taxon>Planctomycetales</taxon>
        <taxon>Planctomycetaceae</taxon>
        <taxon>Planctopirus</taxon>
    </lineage>
</organism>
<gene>
    <name evidence="1" type="ORF">A6X21_02720</name>
</gene>
<proteinExistence type="predicted"/>
<dbReference type="OrthoDB" id="211803at2"/>
<dbReference type="AlphaFoldDB" id="A0A1C3EMY3"/>
<dbReference type="Proteomes" id="UP000094828">
    <property type="component" value="Unassembled WGS sequence"/>
</dbReference>
<evidence type="ECO:0000313" key="2">
    <source>
        <dbReference type="Proteomes" id="UP000094828"/>
    </source>
</evidence>